<dbReference type="Proteomes" id="UP001652740">
    <property type="component" value="Unplaced"/>
</dbReference>
<feature type="transmembrane region" description="Helical" evidence="6">
    <location>
        <begin position="54"/>
        <end position="74"/>
    </location>
</feature>
<dbReference type="PANTHER" id="PTHR31792">
    <property type="entry name" value="VACUOLAR ATPASE ASSEMBLY INTEGRAL MEMBRANE PROTEIN VMA21"/>
    <property type="match status" value="1"/>
</dbReference>
<dbReference type="AlphaFoldDB" id="A0A6J1X684"/>
<evidence type="ECO:0000256" key="1">
    <source>
        <dbReference type="ARBA" id="ARBA00022692"/>
    </source>
</evidence>
<evidence type="ECO:0000256" key="3">
    <source>
        <dbReference type="ARBA" id="ARBA00022989"/>
    </source>
</evidence>
<keyword evidence="7" id="KW-1185">Reference proteome</keyword>
<evidence type="ECO:0000313" key="8">
    <source>
        <dbReference type="RefSeq" id="XP_026765081.2"/>
    </source>
</evidence>
<dbReference type="FunCoup" id="A0A6J1X684">
    <property type="interactions" value="963"/>
</dbReference>
<proteinExistence type="predicted"/>
<accession>A0A6J1X684</accession>
<dbReference type="KEGG" id="gmw:113523346"/>
<dbReference type="InterPro" id="IPR019013">
    <property type="entry name" value="Vma21"/>
</dbReference>
<dbReference type="GO" id="GO:0070072">
    <property type="term" value="P:vacuolar proton-transporting V-type ATPase complex assembly"/>
    <property type="evidence" value="ECO:0007669"/>
    <property type="project" value="InterPro"/>
</dbReference>
<keyword evidence="2" id="KW-0256">Endoplasmic reticulum</keyword>
<dbReference type="GeneID" id="113523346"/>
<keyword evidence="5" id="KW-0968">Cytoplasmic vesicle</keyword>
<dbReference type="InParanoid" id="A0A6J1X684"/>
<evidence type="ECO:0000313" key="7">
    <source>
        <dbReference type="Proteomes" id="UP001652740"/>
    </source>
</evidence>
<keyword evidence="1 6" id="KW-0812">Transmembrane</keyword>
<keyword evidence="3 6" id="KW-1133">Transmembrane helix</keyword>
<sequence>MMIDGRANELPDFQVFRTVIKYCLVIIIVPVLSFFSVKVVLFDGILRLEPITSSVYSAVIAVIVLHVTLGLYIYRAYNEAEKTPPKPVKKD</sequence>
<dbReference type="RefSeq" id="XP_026765081.2">
    <property type="nucleotide sequence ID" value="XM_026909280.2"/>
</dbReference>
<dbReference type="PANTHER" id="PTHR31792:SF6">
    <property type="entry name" value="VACUOLAR ATPASE ASSEMBLY INTEGRAL MEMBRANE PROTEIN VMA21 HOMOLOG"/>
    <property type="match status" value="1"/>
</dbReference>
<name>A0A6J1X684_GALME</name>
<dbReference type="Pfam" id="PF09446">
    <property type="entry name" value="VMA21"/>
    <property type="match status" value="1"/>
</dbReference>
<gene>
    <name evidence="8" type="primary">LOC113523346</name>
</gene>
<protein>
    <submittedName>
        <fullName evidence="8">Vacuolar ATPase assembly integral membrane protein VMA21 homolog</fullName>
    </submittedName>
</protein>
<evidence type="ECO:0000256" key="6">
    <source>
        <dbReference type="SAM" id="Phobius"/>
    </source>
</evidence>
<keyword evidence="4 6" id="KW-0472">Membrane</keyword>
<reference evidence="8" key="1">
    <citation type="submission" date="2025-08" db="UniProtKB">
        <authorList>
            <consortium name="RefSeq"/>
        </authorList>
    </citation>
    <scope>IDENTIFICATION</scope>
    <source>
        <tissue evidence="8">Whole larvae</tissue>
    </source>
</reference>
<organism evidence="7 8">
    <name type="scientific">Galleria mellonella</name>
    <name type="common">Greater wax moth</name>
    <dbReference type="NCBI Taxonomy" id="7137"/>
    <lineage>
        <taxon>Eukaryota</taxon>
        <taxon>Metazoa</taxon>
        <taxon>Ecdysozoa</taxon>
        <taxon>Arthropoda</taxon>
        <taxon>Hexapoda</taxon>
        <taxon>Insecta</taxon>
        <taxon>Pterygota</taxon>
        <taxon>Neoptera</taxon>
        <taxon>Endopterygota</taxon>
        <taxon>Lepidoptera</taxon>
        <taxon>Glossata</taxon>
        <taxon>Ditrysia</taxon>
        <taxon>Pyraloidea</taxon>
        <taxon>Pyralidae</taxon>
        <taxon>Galleriinae</taxon>
        <taxon>Galleria</taxon>
    </lineage>
</organism>
<evidence type="ECO:0000256" key="2">
    <source>
        <dbReference type="ARBA" id="ARBA00022824"/>
    </source>
</evidence>
<evidence type="ECO:0000256" key="5">
    <source>
        <dbReference type="ARBA" id="ARBA00023329"/>
    </source>
</evidence>
<dbReference type="GO" id="GO:0005789">
    <property type="term" value="C:endoplasmic reticulum membrane"/>
    <property type="evidence" value="ECO:0007669"/>
    <property type="project" value="TreeGrafter"/>
</dbReference>
<evidence type="ECO:0000256" key="4">
    <source>
        <dbReference type="ARBA" id="ARBA00023136"/>
    </source>
</evidence>
<feature type="transmembrane region" description="Helical" evidence="6">
    <location>
        <begin position="20"/>
        <end position="42"/>
    </location>
</feature>
<dbReference type="GO" id="GO:0031410">
    <property type="term" value="C:cytoplasmic vesicle"/>
    <property type="evidence" value="ECO:0007669"/>
    <property type="project" value="UniProtKB-KW"/>
</dbReference>